<dbReference type="GO" id="GO:0015291">
    <property type="term" value="F:secondary active transmembrane transporter activity"/>
    <property type="evidence" value="ECO:0007669"/>
    <property type="project" value="UniProtKB-ARBA"/>
</dbReference>
<feature type="transmembrane region" description="Helical" evidence="5">
    <location>
        <begin position="343"/>
        <end position="360"/>
    </location>
</feature>
<dbReference type="CDD" id="cd17380">
    <property type="entry name" value="MFS_SLC17A9_like"/>
    <property type="match status" value="1"/>
</dbReference>
<proteinExistence type="predicted"/>
<dbReference type="GO" id="GO:0015867">
    <property type="term" value="P:ATP transport"/>
    <property type="evidence" value="ECO:0007669"/>
    <property type="project" value="TreeGrafter"/>
</dbReference>
<evidence type="ECO:0000256" key="5">
    <source>
        <dbReference type="SAM" id="Phobius"/>
    </source>
</evidence>
<keyword evidence="8" id="KW-1185">Reference proteome</keyword>
<feature type="transmembrane region" description="Helical" evidence="5">
    <location>
        <begin position="411"/>
        <end position="433"/>
    </location>
</feature>
<comment type="caution">
    <text evidence="7">The sequence shown here is derived from an EMBL/GenBank/DDBJ whole genome shotgun (WGS) entry which is preliminary data.</text>
</comment>
<dbReference type="InterPro" id="IPR020846">
    <property type="entry name" value="MFS_dom"/>
</dbReference>
<organism evidence="7 8">
    <name type="scientific">Pseudolycoriella hygida</name>
    <dbReference type="NCBI Taxonomy" id="35572"/>
    <lineage>
        <taxon>Eukaryota</taxon>
        <taxon>Metazoa</taxon>
        <taxon>Ecdysozoa</taxon>
        <taxon>Arthropoda</taxon>
        <taxon>Hexapoda</taxon>
        <taxon>Insecta</taxon>
        <taxon>Pterygota</taxon>
        <taxon>Neoptera</taxon>
        <taxon>Endopterygota</taxon>
        <taxon>Diptera</taxon>
        <taxon>Nematocera</taxon>
        <taxon>Sciaroidea</taxon>
        <taxon>Sciaridae</taxon>
        <taxon>Pseudolycoriella</taxon>
    </lineage>
</organism>
<dbReference type="InterPro" id="IPR011701">
    <property type="entry name" value="MFS"/>
</dbReference>
<reference evidence="7" key="1">
    <citation type="submission" date="2022-07" db="EMBL/GenBank/DDBJ databases">
        <authorList>
            <person name="Trinca V."/>
            <person name="Uliana J.V.C."/>
            <person name="Torres T.T."/>
            <person name="Ward R.J."/>
            <person name="Monesi N."/>
        </authorList>
    </citation>
    <scope>NUCLEOTIDE SEQUENCE</scope>
    <source>
        <strain evidence="7">HSMRA1968</strain>
        <tissue evidence="7">Whole embryos</tissue>
    </source>
</reference>
<sequence length="453" mass="50461">MDDKLKYSLLRDFSDNQNVWTRNEKRLWFITLMIGTCMLYSTRTTMPLLVPAVAAELKWTKTDSGTILSSFFWGYTLTQVLGGYFSDKIGGQRVIFLAAVGWSLITFWMPNILLAAPKSWNYSIPFIVTIRIFNGALQGVHFPSMISLTSQNLSSNERASFFSILTSGAAVGTLLTGILGSFILDYFGWPSVFRIIGFLGIAWALMMRYYTMSSDRYRIINVSIPSRLCTQHIRSEDTVPWLKLFGSAPFWACVIAHACQNNCFFVLLSWLPTYFHDGFPQAKGWVVNMVPWLALPPCTLFAKFITDRLVARDWSITNVRKVIQSCCFLVQNLALFCMCHTNNFSTALFCMTVIIGGTGFHNNAVIVNPQDLAPSYSGSVFGLMNTVGAIPGFLGVYLAGHILELTQSWPVVFSTAAGINTVGWIVFTIFGSADPIAFPCSTPELTRGMGISR</sequence>
<evidence type="ECO:0000313" key="7">
    <source>
        <dbReference type="EMBL" id="KAJ6648491.1"/>
    </source>
</evidence>
<dbReference type="GO" id="GO:0016020">
    <property type="term" value="C:membrane"/>
    <property type="evidence" value="ECO:0007669"/>
    <property type="project" value="UniProtKB-SubCell"/>
</dbReference>
<dbReference type="EMBL" id="WJQU01000001">
    <property type="protein sequence ID" value="KAJ6648491.1"/>
    <property type="molecule type" value="Genomic_DNA"/>
</dbReference>
<feature type="transmembrane region" description="Helical" evidence="5">
    <location>
        <begin position="380"/>
        <end position="399"/>
    </location>
</feature>
<evidence type="ECO:0000256" key="4">
    <source>
        <dbReference type="ARBA" id="ARBA00023136"/>
    </source>
</evidence>
<dbReference type="InterPro" id="IPR044777">
    <property type="entry name" value="SLC17A9-like"/>
</dbReference>
<dbReference type="InterPro" id="IPR036259">
    <property type="entry name" value="MFS_trans_sf"/>
</dbReference>
<evidence type="ECO:0000256" key="2">
    <source>
        <dbReference type="ARBA" id="ARBA00022692"/>
    </source>
</evidence>
<dbReference type="FunFam" id="1.20.1250.20:FF:000059">
    <property type="entry name" value="Solute carrier family 17 member 9"/>
    <property type="match status" value="1"/>
</dbReference>
<evidence type="ECO:0000313" key="8">
    <source>
        <dbReference type="Proteomes" id="UP001151699"/>
    </source>
</evidence>
<dbReference type="PANTHER" id="PTHR11662">
    <property type="entry name" value="SOLUTE CARRIER FAMILY 17"/>
    <property type="match status" value="1"/>
</dbReference>
<feature type="transmembrane region" description="Helical" evidence="5">
    <location>
        <begin position="122"/>
        <end position="140"/>
    </location>
</feature>
<feature type="transmembrane region" description="Helical" evidence="5">
    <location>
        <begin position="161"/>
        <end position="183"/>
    </location>
</feature>
<dbReference type="PROSITE" id="PS50850">
    <property type="entry name" value="MFS"/>
    <property type="match status" value="1"/>
</dbReference>
<dbReference type="Proteomes" id="UP001151699">
    <property type="component" value="Chromosome A"/>
</dbReference>
<keyword evidence="4 5" id="KW-0472">Membrane</keyword>
<feature type="transmembrane region" description="Helical" evidence="5">
    <location>
        <begin position="189"/>
        <end position="210"/>
    </location>
</feature>
<dbReference type="SUPFAM" id="SSF103473">
    <property type="entry name" value="MFS general substrate transporter"/>
    <property type="match status" value="1"/>
</dbReference>
<dbReference type="FunFam" id="1.20.1250.20:FF:000325">
    <property type="entry name" value="Transporter, major facilitator family protein"/>
    <property type="match status" value="1"/>
</dbReference>
<comment type="subcellular location">
    <subcellularLocation>
        <location evidence="1">Membrane</location>
        <topology evidence="1">Multi-pass membrane protein</topology>
    </subcellularLocation>
</comment>
<feature type="transmembrane region" description="Helical" evidence="5">
    <location>
        <begin position="27"/>
        <end position="46"/>
    </location>
</feature>
<dbReference type="InterPro" id="IPR050382">
    <property type="entry name" value="MFS_Na/Anion_cotransporter"/>
</dbReference>
<keyword evidence="3 5" id="KW-1133">Transmembrane helix</keyword>
<gene>
    <name evidence="7" type="primary">Slc17a9</name>
    <name evidence="7" type="ORF">Bhyg_03721</name>
</gene>
<dbReference type="Gene3D" id="1.20.1250.20">
    <property type="entry name" value="MFS general substrate transporter like domains"/>
    <property type="match status" value="2"/>
</dbReference>
<dbReference type="PANTHER" id="PTHR11662:SF279">
    <property type="entry name" value="VOLTAGE-GATED PURINE NUCLEOTIDE UNIPORTER SLC17A9"/>
    <property type="match status" value="1"/>
</dbReference>
<protein>
    <submittedName>
        <fullName evidence="7">Solute carrier family 17 member 9</fullName>
    </submittedName>
</protein>
<dbReference type="AlphaFoldDB" id="A0A9Q0NDT6"/>
<feature type="transmembrane region" description="Helical" evidence="5">
    <location>
        <begin position="66"/>
        <end position="85"/>
    </location>
</feature>
<feature type="domain" description="Major facilitator superfamily (MFS) profile" evidence="6">
    <location>
        <begin position="28"/>
        <end position="435"/>
    </location>
</feature>
<name>A0A9Q0NDT6_9DIPT</name>
<dbReference type="OrthoDB" id="2985014at2759"/>
<accession>A0A9Q0NDT6</accession>
<keyword evidence="2 5" id="KW-0812">Transmembrane</keyword>
<evidence type="ECO:0000256" key="3">
    <source>
        <dbReference type="ARBA" id="ARBA00022989"/>
    </source>
</evidence>
<dbReference type="Pfam" id="PF07690">
    <property type="entry name" value="MFS_1"/>
    <property type="match status" value="1"/>
</dbReference>
<evidence type="ECO:0000259" key="6">
    <source>
        <dbReference type="PROSITE" id="PS50850"/>
    </source>
</evidence>
<evidence type="ECO:0000256" key="1">
    <source>
        <dbReference type="ARBA" id="ARBA00004141"/>
    </source>
</evidence>
<feature type="transmembrane region" description="Helical" evidence="5">
    <location>
        <begin position="94"/>
        <end position="116"/>
    </location>
</feature>